<feature type="transmembrane region" description="Helical" evidence="2">
    <location>
        <begin position="255"/>
        <end position="276"/>
    </location>
</feature>
<feature type="transmembrane region" description="Helical" evidence="2">
    <location>
        <begin position="194"/>
        <end position="214"/>
    </location>
</feature>
<feature type="region of interest" description="Disordered" evidence="1">
    <location>
        <begin position="377"/>
        <end position="405"/>
    </location>
</feature>
<feature type="transmembrane region" description="Helical" evidence="2">
    <location>
        <begin position="226"/>
        <end position="249"/>
    </location>
</feature>
<name>A0A7S3PDF6_9STRA</name>
<dbReference type="EMBL" id="HBIN01010434">
    <property type="protein sequence ID" value="CAE0437544.1"/>
    <property type="molecule type" value="Transcribed_RNA"/>
</dbReference>
<organism evidence="3">
    <name type="scientific">Aplanochytrium stocchinoi</name>
    <dbReference type="NCBI Taxonomy" id="215587"/>
    <lineage>
        <taxon>Eukaryota</taxon>
        <taxon>Sar</taxon>
        <taxon>Stramenopiles</taxon>
        <taxon>Bigyra</taxon>
        <taxon>Labyrinthulomycetes</taxon>
        <taxon>Thraustochytrida</taxon>
        <taxon>Thraustochytriidae</taxon>
        <taxon>Aplanochytrium</taxon>
    </lineage>
</organism>
<feature type="transmembrane region" description="Helical" evidence="2">
    <location>
        <begin position="44"/>
        <end position="64"/>
    </location>
</feature>
<keyword evidence="2" id="KW-0472">Membrane</keyword>
<feature type="transmembrane region" description="Helical" evidence="2">
    <location>
        <begin position="168"/>
        <end position="188"/>
    </location>
</feature>
<keyword evidence="2" id="KW-1133">Transmembrane helix</keyword>
<accession>A0A7S3PDF6</accession>
<reference evidence="3" key="1">
    <citation type="submission" date="2021-01" db="EMBL/GenBank/DDBJ databases">
        <authorList>
            <person name="Corre E."/>
            <person name="Pelletier E."/>
            <person name="Niang G."/>
            <person name="Scheremetjew M."/>
            <person name="Finn R."/>
            <person name="Kale V."/>
            <person name="Holt S."/>
            <person name="Cochrane G."/>
            <person name="Meng A."/>
            <person name="Brown T."/>
            <person name="Cohen L."/>
        </authorList>
    </citation>
    <scope>NUCLEOTIDE SEQUENCE</scope>
    <source>
        <strain evidence="3">GSBS06</strain>
    </source>
</reference>
<feature type="transmembrane region" description="Helical" evidence="2">
    <location>
        <begin position="111"/>
        <end position="130"/>
    </location>
</feature>
<feature type="transmembrane region" description="Helical" evidence="2">
    <location>
        <begin position="70"/>
        <end position="90"/>
    </location>
</feature>
<feature type="transmembrane region" description="Helical" evidence="2">
    <location>
        <begin position="336"/>
        <end position="369"/>
    </location>
</feature>
<keyword evidence="2" id="KW-0812">Transmembrane</keyword>
<evidence type="ECO:0000256" key="2">
    <source>
        <dbReference type="SAM" id="Phobius"/>
    </source>
</evidence>
<proteinExistence type="predicted"/>
<protein>
    <submittedName>
        <fullName evidence="3">Uncharacterized protein</fullName>
    </submittedName>
</protein>
<gene>
    <name evidence="3" type="ORF">ASTO00021_LOCUS7801</name>
</gene>
<evidence type="ECO:0000256" key="1">
    <source>
        <dbReference type="SAM" id="MobiDB-lite"/>
    </source>
</evidence>
<sequence>MYFCCQKGLCLWLRSTHIMSGCRKYGCGFCVTFNRIKNAPLSGLGLSLGSVGAGVVVNLLSTLLDWPYMNYLIAIPLYTLAASYITFYLIQAACFPSQLLKNFQDSHAISGYAALAMAIALAFQSLFEIIPFSVNVLWASAAFLFLIMLPFLKIVLWDKLSFPEPDWFPPLVGVAILGWTGVLADSSWSFVETMIWMPTIFTFLLLPPVVYHVLKDDQNVKNSTVNILQAPVPLVSIVWFQVGGSTWFTEYGNMVMIYFLFCLANVAFGICCYAVFVRRKDLWNQMGHAWAGFTFPTISTCNMSLQFWNCLRTENSVTCRIPLRLENPDAQRRTEIAVLVWASLLCCVLLPIVIVILFGSTAQLLYFIVKKQQNETPSATDTQMDQTEKEKKAANITNTTSRNEDVVLREEGIRTDETEKVAMS</sequence>
<evidence type="ECO:0000313" key="3">
    <source>
        <dbReference type="EMBL" id="CAE0437544.1"/>
    </source>
</evidence>
<dbReference type="AlphaFoldDB" id="A0A7S3PDF6"/>
<feature type="transmembrane region" description="Helical" evidence="2">
    <location>
        <begin position="136"/>
        <end position="156"/>
    </location>
</feature>
<dbReference type="Gene3D" id="1.50.10.150">
    <property type="entry name" value="Voltage-dependent anion channel"/>
    <property type="match status" value="1"/>
</dbReference>
<dbReference type="InterPro" id="IPR038665">
    <property type="entry name" value="Voltage-dep_anion_channel_sf"/>
</dbReference>